<proteinExistence type="predicted"/>
<accession>A0ABR4H8W4</accession>
<reference evidence="1 2" key="1">
    <citation type="submission" date="2024-07" db="EMBL/GenBank/DDBJ databases">
        <title>Section-level genome sequencing and comparative genomics of Aspergillus sections Usti and Cavernicolus.</title>
        <authorList>
            <consortium name="Lawrence Berkeley National Laboratory"/>
            <person name="Nybo J.L."/>
            <person name="Vesth T.C."/>
            <person name="Theobald S."/>
            <person name="Frisvad J.C."/>
            <person name="Larsen T.O."/>
            <person name="Kjaerboelling I."/>
            <person name="Rothschild-Mancinelli K."/>
            <person name="Lyhne E.K."/>
            <person name="Kogle M.E."/>
            <person name="Barry K."/>
            <person name="Clum A."/>
            <person name="Na H."/>
            <person name="Ledsgaard L."/>
            <person name="Lin J."/>
            <person name="Lipzen A."/>
            <person name="Kuo A."/>
            <person name="Riley R."/>
            <person name="Mondo S."/>
            <person name="Labutti K."/>
            <person name="Haridas S."/>
            <person name="Pangalinan J."/>
            <person name="Salamov A.A."/>
            <person name="Simmons B.A."/>
            <person name="Magnuson J.K."/>
            <person name="Chen J."/>
            <person name="Drula E."/>
            <person name="Henrissat B."/>
            <person name="Wiebenga A."/>
            <person name="Lubbers R.J."/>
            <person name="Gomes A.C."/>
            <person name="Makela M.R."/>
            <person name="Stajich J."/>
            <person name="Grigoriev I.V."/>
            <person name="Mortensen U.H."/>
            <person name="De Vries R.P."/>
            <person name="Baker S.E."/>
            <person name="Andersen M.R."/>
        </authorList>
    </citation>
    <scope>NUCLEOTIDE SEQUENCE [LARGE SCALE GENOMIC DNA]</scope>
    <source>
        <strain evidence="1 2">CBS 588.65</strain>
    </source>
</reference>
<organism evidence="1 2">
    <name type="scientific">Aspergillus granulosus</name>
    <dbReference type="NCBI Taxonomy" id="176169"/>
    <lineage>
        <taxon>Eukaryota</taxon>
        <taxon>Fungi</taxon>
        <taxon>Dikarya</taxon>
        <taxon>Ascomycota</taxon>
        <taxon>Pezizomycotina</taxon>
        <taxon>Eurotiomycetes</taxon>
        <taxon>Eurotiomycetidae</taxon>
        <taxon>Eurotiales</taxon>
        <taxon>Aspergillaceae</taxon>
        <taxon>Aspergillus</taxon>
        <taxon>Aspergillus subgen. Nidulantes</taxon>
    </lineage>
</organism>
<evidence type="ECO:0000313" key="2">
    <source>
        <dbReference type="Proteomes" id="UP001610334"/>
    </source>
</evidence>
<keyword evidence="2" id="KW-1185">Reference proteome</keyword>
<comment type="caution">
    <text evidence="1">The sequence shown here is derived from an EMBL/GenBank/DDBJ whole genome shotgun (WGS) entry which is preliminary data.</text>
</comment>
<dbReference type="EMBL" id="JBFXLT010000055">
    <property type="protein sequence ID" value="KAL2811694.1"/>
    <property type="molecule type" value="Genomic_DNA"/>
</dbReference>
<name>A0ABR4H8W4_9EURO</name>
<protein>
    <submittedName>
        <fullName evidence="1">Uncharacterized protein</fullName>
    </submittedName>
</protein>
<sequence length="209" mass="22881">MVAADGMQLVSSIQKSQRFAVHQSLPLTVYEIGARSYTLLEAACGNFSFSARALGHLSNGWSFLEHSLESKWARLPKPERPNAPCPSGLWYLGRTTMRNSGPPVVSITRPFANRLYSKLPPPTHLSSPPDSFIMNPFMVDSANGRGGRNPGSINQFPILVAGAAVAEIVFGLLGQVPRWARRCSTSRYHLIEDLGNMLNARLISSCSRI</sequence>
<evidence type="ECO:0000313" key="1">
    <source>
        <dbReference type="EMBL" id="KAL2811694.1"/>
    </source>
</evidence>
<dbReference type="Proteomes" id="UP001610334">
    <property type="component" value="Unassembled WGS sequence"/>
</dbReference>
<gene>
    <name evidence="1" type="ORF">BJX63DRAFT_272133</name>
</gene>